<keyword evidence="1" id="KW-0732">Signal</keyword>
<evidence type="ECO:0000313" key="3">
    <source>
        <dbReference type="EMBL" id="KAK9887529.1"/>
    </source>
</evidence>
<protein>
    <recommendedName>
        <fullName evidence="2">Cathepsin propeptide inhibitor domain-containing protein</fullName>
    </recommendedName>
</protein>
<dbReference type="EMBL" id="JARQZJ010000113">
    <property type="protein sequence ID" value="KAK9887529.1"/>
    <property type="molecule type" value="Genomic_DNA"/>
</dbReference>
<evidence type="ECO:0000259" key="2">
    <source>
        <dbReference type="SMART" id="SM00848"/>
    </source>
</evidence>
<proteinExistence type="predicted"/>
<accession>A0AAW1V329</accession>
<comment type="caution">
    <text evidence="3">The sequence shown here is derived from an EMBL/GenBank/DDBJ whole genome shotgun (WGS) entry which is preliminary data.</text>
</comment>
<dbReference type="SUPFAM" id="SSF54001">
    <property type="entry name" value="Cysteine proteinases"/>
    <property type="match status" value="1"/>
</dbReference>
<name>A0AAW1V329_9CUCU</name>
<evidence type="ECO:0000256" key="1">
    <source>
        <dbReference type="SAM" id="SignalP"/>
    </source>
</evidence>
<reference evidence="3 4" key="1">
    <citation type="submission" date="2023-03" db="EMBL/GenBank/DDBJ databases">
        <title>Genome insight into feeding habits of ladybird beetles.</title>
        <authorList>
            <person name="Li H.-S."/>
            <person name="Huang Y.-H."/>
            <person name="Pang H."/>
        </authorList>
    </citation>
    <scope>NUCLEOTIDE SEQUENCE [LARGE SCALE GENOMIC DNA]</scope>
    <source>
        <strain evidence="3">SYSU_2023b</strain>
        <tissue evidence="3">Whole body</tissue>
    </source>
</reference>
<dbReference type="SMART" id="SM00848">
    <property type="entry name" value="Inhibitor_I29"/>
    <property type="match status" value="1"/>
</dbReference>
<dbReference type="InterPro" id="IPR013201">
    <property type="entry name" value="Prot_inhib_I29"/>
</dbReference>
<feature type="domain" description="Cathepsin propeptide inhibitor" evidence="2">
    <location>
        <begin position="33"/>
        <end position="93"/>
    </location>
</feature>
<dbReference type="Pfam" id="PF08246">
    <property type="entry name" value="Inhibitor_I29"/>
    <property type="match status" value="1"/>
</dbReference>
<feature type="chain" id="PRO_5043990934" description="Cathepsin propeptide inhibitor domain-containing protein" evidence="1">
    <location>
        <begin position="22"/>
        <end position="100"/>
    </location>
</feature>
<keyword evidence="4" id="KW-1185">Reference proteome</keyword>
<feature type="signal peptide" evidence="1">
    <location>
        <begin position="1"/>
        <end position="21"/>
    </location>
</feature>
<dbReference type="Proteomes" id="UP001431783">
    <property type="component" value="Unassembled WGS sequence"/>
</dbReference>
<organism evidence="3 4">
    <name type="scientific">Henosepilachna vigintioctopunctata</name>
    <dbReference type="NCBI Taxonomy" id="420089"/>
    <lineage>
        <taxon>Eukaryota</taxon>
        <taxon>Metazoa</taxon>
        <taxon>Ecdysozoa</taxon>
        <taxon>Arthropoda</taxon>
        <taxon>Hexapoda</taxon>
        <taxon>Insecta</taxon>
        <taxon>Pterygota</taxon>
        <taxon>Neoptera</taxon>
        <taxon>Endopterygota</taxon>
        <taxon>Coleoptera</taxon>
        <taxon>Polyphaga</taxon>
        <taxon>Cucujiformia</taxon>
        <taxon>Coccinelloidea</taxon>
        <taxon>Coccinellidae</taxon>
        <taxon>Epilachninae</taxon>
        <taxon>Epilachnini</taxon>
        <taxon>Henosepilachna</taxon>
    </lineage>
</organism>
<dbReference type="AlphaFoldDB" id="A0AAW1V329"/>
<dbReference type="Gene3D" id="1.10.287.2250">
    <property type="match status" value="1"/>
</dbReference>
<dbReference type="InterPro" id="IPR038765">
    <property type="entry name" value="Papain-like_cys_pep_sf"/>
</dbReference>
<sequence>MKHLSICFVLSIILLSDVANATKKRDFGLNIFWNKFKRDYHKKYSSHDEEHRRREIFRKNLKRIQEHNAKFAKGESTYRMIINKFADLDANEVPKGLKRW</sequence>
<evidence type="ECO:0000313" key="4">
    <source>
        <dbReference type="Proteomes" id="UP001431783"/>
    </source>
</evidence>
<gene>
    <name evidence="3" type="ORF">WA026_023251</name>
</gene>